<dbReference type="EMBL" id="CAJVCH010537516">
    <property type="protein sequence ID" value="CAG7825789.1"/>
    <property type="molecule type" value="Genomic_DNA"/>
</dbReference>
<sequence length="102" mass="10690">MPPPATAGDSGPAGGTTTGAGSTSVSIPPVSQPQQPTTGESSLSSPSSVQTNDDMSQLVQQIHIYIIMYEGCQTRSTLIKFSSPHTHQIEESSKYEAPVGWI</sequence>
<accession>A0A8J2KYP3</accession>
<name>A0A8J2KYP3_9HEXA</name>
<evidence type="ECO:0000313" key="2">
    <source>
        <dbReference type="EMBL" id="CAG7825789.1"/>
    </source>
</evidence>
<feature type="compositionally biased region" description="Low complexity" evidence="1">
    <location>
        <begin position="19"/>
        <end position="48"/>
    </location>
</feature>
<comment type="caution">
    <text evidence="2">The sequence shown here is derived from an EMBL/GenBank/DDBJ whole genome shotgun (WGS) entry which is preliminary data.</text>
</comment>
<evidence type="ECO:0000256" key="1">
    <source>
        <dbReference type="SAM" id="MobiDB-lite"/>
    </source>
</evidence>
<dbReference type="AlphaFoldDB" id="A0A8J2KYP3"/>
<gene>
    <name evidence="2" type="ORF">AFUS01_LOCUS35878</name>
</gene>
<reference evidence="2" key="1">
    <citation type="submission" date="2021-06" db="EMBL/GenBank/DDBJ databases">
        <authorList>
            <person name="Hodson N. C."/>
            <person name="Mongue J. A."/>
            <person name="Jaron S. K."/>
        </authorList>
    </citation>
    <scope>NUCLEOTIDE SEQUENCE</scope>
</reference>
<feature type="region of interest" description="Disordered" evidence="1">
    <location>
        <begin position="1"/>
        <end position="54"/>
    </location>
</feature>
<dbReference type="Proteomes" id="UP000708208">
    <property type="component" value="Unassembled WGS sequence"/>
</dbReference>
<organism evidence="2 3">
    <name type="scientific">Allacma fusca</name>
    <dbReference type="NCBI Taxonomy" id="39272"/>
    <lineage>
        <taxon>Eukaryota</taxon>
        <taxon>Metazoa</taxon>
        <taxon>Ecdysozoa</taxon>
        <taxon>Arthropoda</taxon>
        <taxon>Hexapoda</taxon>
        <taxon>Collembola</taxon>
        <taxon>Symphypleona</taxon>
        <taxon>Sminthuridae</taxon>
        <taxon>Allacma</taxon>
    </lineage>
</organism>
<proteinExistence type="predicted"/>
<protein>
    <submittedName>
        <fullName evidence="2">Uncharacterized protein</fullName>
    </submittedName>
</protein>
<feature type="compositionally biased region" description="Low complexity" evidence="1">
    <location>
        <begin position="1"/>
        <end position="10"/>
    </location>
</feature>
<keyword evidence="3" id="KW-1185">Reference proteome</keyword>
<evidence type="ECO:0000313" key="3">
    <source>
        <dbReference type="Proteomes" id="UP000708208"/>
    </source>
</evidence>